<dbReference type="CDD" id="cd03754">
    <property type="entry name" value="proteasome_alpha_type_6"/>
    <property type="match status" value="1"/>
</dbReference>
<dbReference type="EMBL" id="CAACVR010000005">
    <property type="protein sequence ID" value="VEU20625.1"/>
    <property type="molecule type" value="Genomic_DNA"/>
</dbReference>
<proteinExistence type="inferred from homology"/>
<reference evidence="8 9" key="1">
    <citation type="submission" date="2018-12" db="EMBL/GenBank/DDBJ databases">
        <authorList>
            <person name="Tiukova I."/>
            <person name="Dainat J."/>
        </authorList>
    </citation>
    <scope>NUCLEOTIDE SEQUENCE [LARGE SCALE GENOMIC DNA]</scope>
</reference>
<name>A0A448YI49_BRENA</name>
<protein>
    <recommendedName>
        <fullName evidence="6">Proteasome subunit alpha type</fullName>
    </recommendedName>
</protein>
<dbReference type="Pfam" id="PF00227">
    <property type="entry name" value="Proteasome"/>
    <property type="match status" value="1"/>
</dbReference>
<evidence type="ECO:0000313" key="8">
    <source>
        <dbReference type="EMBL" id="VEU20625.1"/>
    </source>
</evidence>
<feature type="domain" description="Proteasome alpha-type subunits" evidence="7">
    <location>
        <begin position="40"/>
        <end position="62"/>
    </location>
</feature>
<dbReference type="SMART" id="SM00948">
    <property type="entry name" value="Proteasome_A_N"/>
    <property type="match status" value="1"/>
</dbReference>
<evidence type="ECO:0000256" key="6">
    <source>
        <dbReference type="RuleBase" id="RU000551"/>
    </source>
</evidence>
<dbReference type="Gene3D" id="3.60.20.10">
    <property type="entry name" value="Glutamine Phosphoribosylpyrophosphate, subunit 1, domain 1"/>
    <property type="match status" value="1"/>
</dbReference>
<dbReference type="FunFam" id="3.60.20.10:FF:000026">
    <property type="entry name" value="Proteasome subunit alpha type-1"/>
    <property type="match status" value="1"/>
</dbReference>
<dbReference type="AlphaFoldDB" id="A0A448YI49"/>
<evidence type="ECO:0000256" key="3">
    <source>
        <dbReference type="ARBA" id="ARBA00022942"/>
    </source>
</evidence>
<dbReference type="PROSITE" id="PS00388">
    <property type="entry name" value="PROTEASOME_ALPHA_1"/>
    <property type="match status" value="1"/>
</dbReference>
<accession>A0A448YI49</accession>
<keyword evidence="9" id="KW-1185">Reference proteome</keyword>
<evidence type="ECO:0000256" key="5">
    <source>
        <dbReference type="PROSITE-ProRule" id="PRU00808"/>
    </source>
</evidence>
<dbReference type="FunCoup" id="A0A448YI49">
    <property type="interactions" value="1115"/>
</dbReference>
<keyword evidence="3 5" id="KW-0647">Proteasome</keyword>
<dbReference type="InterPro" id="IPR000426">
    <property type="entry name" value="Proteasome_asu_N"/>
</dbReference>
<dbReference type="PANTHER" id="PTHR11599">
    <property type="entry name" value="PROTEASOME SUBUNIT ALPHA/BETA"/>
    <property type="match status" value="1"/>
</dbReference>
<dbReference type="GO" id="GO:0010499">
    <property type="term" value="P:proteasomal ubiquitin-independent protein catabolic process"/>
    <property type="evidence" value="ECO:0007669"/>
    <property type="project" value="UniProtKB-ARBA"/>
</dbReference>
<dbReference type="SUPFAM" id="SSF56235">
    <property type="entry name" value="N-terminal nucleophile aminohydrolases (Ntn hydrolases)"/>
    <property type="match status" value="1"/>
</dbReference>
<evidence type="ECO:0000256" key="1">
    <source>
        <dbReference type="ARBA" id="ARBA00003542"/>
    </source>
</evidence>
<dbReference type="PROSITE" id="PS51475">
    <property type="entry name" value="PROTEASOME_ALPHA_2"/>
    <property type="match status" value="1"/>
</dbReference>
<gene>
    <name evidence="8" type="ORF">BRENAR_LOCUS1360</name>
</gene>
<comment type="subunit">
    <text evidence="6">The 26S proteasome consists of a 20S proteasome core and two 19S regulatory subunits.</text>
</comment>
<comment type="similarity">
    <text evidence="5 6">Belongs to the peptidase T1A family.</text>
</comment>
<dbReference type="InterPro" id="IPR029055">
    <property type="entry name" value="Ntn_hydrolases_N"/>
</dbReference>
<comment type="function">
    <text evidence="1">The proteasome degrades poly-ubiquitinated proteins in the cytoplasm and in the nucleus. It is essential for the regulated turnover of proteins and for the removal of misfolded proteins. The proteasome is a multicatalytic proteinase complex that is characterized by its ability to cleave peptides with Arg, Phe, Tyr, Leu, and Glu adjacent to the leaving group at neutral or slightly basic pH. It has an ATP-dependent proteolytic activity.</text>
</comment>
<dbReference type="GO" id="GO:0005634">
    <property type="term" value="C:nucleus"/>
    <property type="evidence" value="ECO:0007669"/>
    <property type="project" value="UniProtKB-SubCell"/>
</dbReference>
<dbReference type="Proteomes" id="UP000290900">
    <property type="component" value="Unassembled WGS sequence"/>
</dbReference>
<evidence type="ECO:0000256" key="2">
    <source>
        <dbReference type="ARBA" id="ARBA00022490"/>
    </source>
</evidence>
<dbReference type="InParanoid" id="A0A448YI49"/>
<sequence>MGNSFVQHPPPLPPPLPLPSLPPSFPFPFLPPIMSGSAGFDRHITVFSPEGRLYQVEYAFKAINSSNITCLGVVGQDSAVFVSQKKIPDKLLDPKSISYIFQISPSVGMLATGSIADGRSLAIRARSEAAEFKYKYGYEMPVDTITKRMANLAQVYTQRAYMRPMGVSLLFIGVDDELGPLLLKTDPAGYFASAQAASTGPKQQEVGTALERAFKKRTKDGDRDEDGKRKLLVEGDWTKVVEFAITTLGNTLSTEFRKNDLEIGVATKGGFRVLSVDEIDERLVSIAEQD</sequence>
<dbReference type="InterPro" id="IPR034642">
    <property type="entry name" value="Proteasome_subunit_alpha6"/>
</dbReference>
<dbReference type="OrthoDB" id="431557at2759"/>
<keyword evidence="2 6" id="KW-0963">Cytoplasm</keyword>
<organism evidence="8 9">
    <name type="scientific">Brettanomyces naardenensis</name>
    <name type="common">Yeast</name>
    <dbReference type="NCBI Taxonomy" id="13370"/>
    <lineage>
        <taxon>Eukaryota</taxon>
        <taxon>Fungi</taxon>
        <taxon>Dikarya</taxon>
        <taxon>Ascomycota</taxon>
        <taxon>Saccharomycotina</taxon>
        <taxon>Pichiomycetes</taxon>
        <taxon>Pichiales</taxon>
        <taxon>Pichiaceae</taxon>
        <taxon>Brettanomyces</taxon>
    </lineage>
</organism>
<dbReference type="GO" id="GO:0043161">
    <property type="term" value="P:proteasome-mediated ubiquitin-dependent protein catabolic process"/>
    <property type="evidence" value="ECO:0007669"/>
    <property type="project" value="UniProtKB-ARBA"/>
</dbReference>
<dbReference type="STRING" id="13370.A0A448YI49"/>
<dbReference type="Pfam" id="PF10584">
    <property type="entry name" value="Proteasome_A_N"/>
    <property type="match status" value="1"/>
</dbReference>
<evidence type="ECO:0000256" key="4">
    <source>
        <dbReference type="ARBA" id="ARBA00023242"/>
    </source>
</evidence>
<comment type="subcellular location">
    <subcellularLocation>
        <location evidence="6">Cytoplasm</location>
    </subcellularLocation>
    <subcellularLocation>
        <location evidence="6">Nucleus</location>
    </subcellularLocation>
</comment>
<dbReference type="GO" id="GO:0019773">
    <property type="term" value="C:proteasome core complex, alpha-subunit complex"/>
    <property type="evidence" value="ECO:0007669"/>
    <property type="project" value="UniProtKB-UniRule"/>
</dbReference>
<dbReference type="GO" id="GO:0005737">
    <property type="term" value="C:cytoplasm"/>
    <property type="evidence" value="ECO:0007669"/>
    <property type="project" value="UniProtKB-SubCell"/>
</dbReference>
<dbReference type="InterPro" id="IPR001353">
    <property type="entry name" value="Proteasome_sua/b"/>
</dbReference>
<dbReference type="InterPro" id="IPR050115">
    <property type="entry name" value="Proteasome_alpha"/>
</dbReference>
<dbReference type="InterPro" id="IPR023332">
    <property type="entry name" value="Proteasome_alpha-type"/>
</dbReference>
<evidence type="ECO:0000313" key="9">
    <source>
        <dbReference type="Proteomes" id="UP000290900"/>
    </source>
</evidence>
<evidence type="ECO:0000259" key="7">
    <source>
        <dbReference type="PROSITE" id="PS00388"/>
    </source>
</evidence>
<keyword evidence="4 6" id="KW-0539">Nucleus</keyword>